<accession>A0ABP9VH69</accession>
<evidence type="ECO:0000313" key="2">
    <source>
        <dbReference type="Proteomes" id="UP001416858"/>
    </source>
</evidence>
<comment type="caution">
    <text evidence="1">The sequence shown here is derived from an EMBL/GenBank/DDBJ whole genome shotgun (WGS) entry which is preliminary data.</text>
</comment>
<organism evidence="1 2">
    <name type="scientific">Novipirellula caenicola</name>
    <dbReference type="NCBI Taxonomy" id="1536901"/>
    <lineage>
        <taxon>Bacteria</taxon>
        <taxon>Pseudomonadati</taxon>
        <taxon>Planctomycetota</taxon>
        <taxon>Planctomycetia</taxon>
        <taxon>Pirellulales</taxon>
        <taxon>Pirellulaceae</taxon>
        <taxon>Novipirellula</taxon>
    </lineage>
</organism>
<protein>
    <submittedName>
        <fullName evidence="1">Uncharacterized protein</fullName>
    </submittedName>
</protein>
<proteinExistence type="predicted"/>
<dbReference type="Proteomes" id="UP001416858">
    <property type="component" value="Unassembled WGS sequence"/>
</dbReference>
<reference evidence="1 2" key="1">
    <citation type="submission" date="2024-02" db="EMBL/GenBank/DDBJ databases">
        <title>Rhodopirellula caenicola NBRC 110016.</title>
        <authorList>
            <person name="Ichikawa N."/>
            <person name="Katano-Makiyama Y."/>
            <person name="Hidaka K."/>
        </authorList>
    </citation>
    <scope>NUCLEOTIDE SEQUENCE [LARGE SCALE GENOMIC DNA]</scope>
    <source>
        <strain evidence="1 2">NBRC 110016</strain>
    </source>
</reference>
<sequence length="86" mass="9624">MSTPQKIAQALLPTAWFDAIRVSSERWMIQCPHCQTERSVWSVGGLRWGAISYGKRVAAHCSKCDKVVAAKLRYRDVENVSSTGIE</sequence>
<name>A0ABP9VH69_9BACT</name>
<gene>
    <name evidence="1" type="ORF">Rcae01_00003</name>
</gene>
<evidence type="ECO:0000313" key="1">
    <source>
        <dbReference type="EMBL" id="GAA5504564.1"/>
    </source>
</evidence>
<dbReference type="EMBL" id="BAABRO010000001">
    <property type="protein sequence ID" value="GAA5504564.1"/>
    <property type="molecule type" value="Genomic_DNA"/>
</dbReference>
<keyword evidence="2" id="KW-1185">Reference proteome</keyword>